<dbReference type="NCBIfam" id="TIGR01297">
    <property type="entry name" value="CDF"/>
    <property type="match status" value="1"/>
</dbReference>
<accession>A0A5R9F6A6</accession>
<dbReference type="InterPro" id="IPR027470">
    <property type="entry name" value="Cation_efflux_CTD"/>
</dbReference>
<feature type="transmembrane region" description="Helical" evidence="6">
    <location>
        <begin position="74"/>
        <end position="93"/>
    </location>
</feature>
<dbReference type="GO" id="GO:0016020">
    <property type="term" value="C:membrane"/>
    <property type="evidence" value="ECO:0007669"/>
    <property type="project" value="UniProtKB-SubCell"/>
</dbReference>
<dbReference type="InterPro" id="IPR036837">
    <property type="entry name" value="Cation_efflux_CTD_sf"/>
</dbReference>
<dbReference type="Proteomes" id="UP000308230">
    <property type="component" value="Unassembled WGS sequence"/>
</dbReference>
<dbReference type="InterPro" id="IPR002524">
    <property type="entry name" value="Cation_efflux"/>
</dbReference>
<dbReference type="Gene3D" id="3.30.70.1350">
    <property type="entry name" value="Cation efflux protein, cytoplasmic domain"/>
    <property type="match status" value="1"/>
</dbReference>
<feature type="transmembrane region" description="Helical" evidence="6">
    <location>
        <begin position="169"/>
        <end position="191"/>
    </location>
</feature>
<evidence type="ECO:0000256" key="3">
    <source>
        <dbReference type="ARBA" id="ARBA00022692"/>
    </source>
</evidence>
<dbReference type="InterPro" id="IPR040177">
    <property type="entry name" value="SLC30A9"/>
</dbReference>
<keyword evidence="10" id="KW-1185">Reference proteome</keyword>
<dbReference type="Pfam" id="PF16916">
    <property type="entry name" value="ZT_dimer"/>
    <property type="match status" value="1"/>
</dbReference>
<reference evidence="9 10" key="1">
    <citation type="submission" date="2019-04" db="EMBL/GenBank/DDBJ databases">
        <title>Bacillus caeni sp. nov., a bacterium isolated from mangrove sediment.</title>
        <authorList>
            <person name="Huang H."/>
            <person name="Mo K."/>
            <person name="Hu Y."/>
        </authorList>
    </citation>
    <scope>NUCLEOTIDE SEQUENCE [LARGE SCALE GENOMIC DNA]</scope>
    <source>
        <strain evidence="9 10">HB172195</strain>
    </source>
</reference>
<dbReference type="AlphaFoldDB" id="A0A5R9F6A6"/>
<dbReference type="Pfam" id="PF01545">
    <property type="entry name" value="Cation_efflux"/>
    <property type="match status" value="1"/>
</dbReference>
<keyword evidence="5 6" id="KW-0472">Membrane</keyword>
<protein>
    <submittedName>
        <fullName evidence="9">Cation diffusion facilitator family transporter</fullName>
    </submittedName>
</protein>
<evidence type="ECO:0000256" key="6">
    <source>
        <dbReference type="SAM" id="Phobius"/>
    </source>
</evidence>
<keyword evidence="4 6" id="KW-1133">Transmembrane helix</keyword>
<proteinExistence type="predicted"/>
<dbReference type="OrthoDB" id="9806522at2"/>
<feature type="domain" description="Cation efflux protein transmembrane" evidence="7">
    <location>
        <begin position="14"/>
        <end position="223"/>
    </location>
</feature>
<keyword evidence="2" id="KW-0813">Transport</keyword>
<evidence type="ECO:0000259" key="7">
    <source>
        <dbReference type="Pfam" id="PF01545"/>
    </source>
</evidence>
<dbReference type="InterPro" id="IPR058533">
    <property type="entry name" value="Cation_efflux_TM"/>
</dbReference>
<evidence type="ECO:0000256" key="2">
    <source>
        <dbReference type="ARBA" id="ARBA00022448"/>
    </source>
</evidence>
<organism evidence="9 10">
    <name type="scientific">Exobacillus caeni</name>
    <dbReference type="NCBI Taxonomy" id="2574798"/>
    <lineage>
        <taxon>Bacteria</taxon>
        <taxon>Bacillati</taxon>
        <taxon>Bacillota</taxon>
        <taxon>Bacilli</taxon>
        <taxon>Bacillales</taxon>
        <taxon>Guptibacillaceae</taxon>
        <taxon>Exobacillus</taxon>
    </lineage>
</organism>
<dbReference type="SUPFAM" id="SSF161111">
    <property type="entry name" value="Cation efflux protein transmembrane domain-like"/>
    <property type="match status" value="1"/>
</dbReference>
<keyword evidence="3 6" id="KW-0812">Transmembrane</keyword>
<dbReference type="GO" id="GO:0006829">
    <property type="term" value="P:zinc ion transport"/>
    <property type="evidence" value="ECO:0007669"/>
    <property type="project" value="InterPro"/>
</dbReference>
<gene>
    <name evidence="9" type="ORF">FCL54_02965</name>
</gene>
<evidence type="ECO:0000313" key="9">
    <source>
        <dbReference type="EMBL" id="TLS39282.1"/>
    </source>
</evidence>
<evidence type="ECO:0000256" key="4">
    <source>
        <dbReference type="ARBA" id="ARBA00022989"/>
    </source>
</evidence>
<dbReference type="PANTHER" id="PTHR13414:SF9">
    <property type="entry name" value="PROTON-COUPLED ZINC ANTIPORTER SLC30A9, MITOCHONDRIAL"/>
    <property type="match status" value="1"/>
</dbReference>
<sequence length="325" mass="35705">MIELLKRGNVSSGLAALGNAIIAIVKGVAAVLSGSGAMLATTFHSVADTLNQLFVFVGSIVAEKEPTKKFPTGFGRAINLFVLIAVIIISILAYETIIEGWHIIQHPEETSNLILNVFILAFGILLDGAILIKAMKEIIKEARVENADGLKFIPLSYKNVKYAAPPTRLVFYEDNIATFGTTLALIFILLSDITGNYIFDGIGSLVIGLLLIIIALKIGYENTIGLIGVAAPKIVEERLVKIILGDKDVVDIHTLRILQEGRRYHVESYLELKKGLMLADADDVKFRVRDKLLEDQDVADVTLGIIESDDKQNWTLEQYETEPEE</sequence>
<dbReference type="EMBL" id="SWLG01000001">
    <property type="protein sequence ID" value="TLS39282.1"/>
    <property type="molecule type" value="Genomic_DNA"/>
</dbReference>
<feature type="transmembrane region" description="Helical" evidence="6">
    <location>
        <begin position="197"/>
        <end position="216"/>
    </location>
</feature>
<comment type="subcellular location">
    <subcellularLocation>
        <location evidence="1">Membrane</location>
        <topology evidence="1">Multi-pass membrane protein</topology>
    </subcellularLocation>
</comment>
<comment type="caution">
    <text evidence="9">The sequence shown here is derived from an EMBL/GenBank/DDBJ whole genome shotgun (WGS) entry which is preliminary data.</text>
</comment>
<dbReference type="GO" id="GO:0008324">
    <property type="term" value="F:monoatomic cation transmembrane transporter activity"/>
    <property type="evidence" value="ECO:0007669"/>
    <property type="project" value="InterPro"/>
</dbReference>
<dbReference type="PANTHER" id="PTHR13414">
    <property type="entry name" value="HUEL-CATION TRANSPORTER"/>
    <property type="match status" value="1"/>
</dbReference>
<dbReference type="Gene3D" id="1.20.1510.10">
    <property type="entry name" value="Cation efflux protein transmembrane domain"/>
    <property type="match status" value="1"/>
</dbReference>
<feature type="transmembrane region" description="Helical" evidence="6">
    <location>
        <begin position="12"/>
        <end position="32"/>
    </location>
</feature>
<evidence type="ECO:0000259" key="8">
    <source>
        <dbReference type="Pfam" id="PF16916"/>
    </source>
</evidence>
<dbReference type="RefSeq" id="WP_138122972.1">
    <property type="nucleotide sequence ID" value="NZ_SWLG01000001.1"/>
</dbReference>
<evidence type="ECO:0000313" key="10">
    <source>
        <dbReference type="Proteomes" id="UP000308230"/>
    </source>
</evidence>
<dbReference type="InterPro" id="IPR027469">
    <property type="entry name" value="Cation_efflux_TMD_sf"/>
</dbReference>
<dbReference type="SUPFAM" id="SSF160240">
    <property type="entry name" value="Cation efflux protein cytoplasmic domain-like"/>
    <property type="match status" value="1"/>
</dbReference>
<feature type="transmembrane region" description="Helical" evidence="6">
    <location>
        <begin position="113"/>
        <end position="132"/>
    </location>
</feature>
<evidence type="ECO:0000256" key="1">
    <source>
        <dbReference type="ARBA" id="ARBA00004141"/>
    </source>
</evidence>
<name>A0A5R9F6A6_9BACL</name>
<feature type="domain" description="Cation efflux protein cytoplasmic" evidence="8">
    <location>
        <begin position="232"/>
        <end position="303"/>
    </location>
</feature>
<evidence type="ECO:0000256" key="5">
    <source>
        <dbReference type="ARBA" id="ARBA00023136"/>
    </source>
</evidence>